<evidence type="ECO:0000313" key="3">
    <source>
        <dbReference type="Proteomes" id="UP001597201"/>
    </source>
</evidence>
<dbReference type="Pfam" id="PF01636">
    <property type="entry name" value="APH"/>
    <property type="match status" value="1"/>
</dbReference>
<evidence type="ECO:0000313" key="2">
    <source>
        <dbReference type="EMBL" id="MFD1314668.1"/>
    </source>
</evidence>
<gene>
    <name evidence="2" type="ORF">ACFQ39_03495</name>
</gene>
<protein>
    <submittedName>
        <fullName evidence="2">Phosphotransferase enzyme family protein</fullName>
    </submittedName>
</protein>
<dbReference type="RefSeq" id="WP_377176499.1">
    <property type="nucleotide sequence ID" value="NZ_JBHTMY010000002.1"/>
</dbReference>
<dbReference type="Gene3D" id="3.90.1200.10">
    <property type="match status" value="1"/>
</dbReference>
<dbReference type="EMBL" id="JBHTMY010000002">
    <property type="protein sequence ID" value="MFD1314668.1"/>
    <property type="molecule type" value="Genomic_DNA"/>
</dbReference>
<dbReference type="PANTHER" id="PTHR21064">
    <property type="entry name" value="AMINOGLYCOSIDE PHOSPHOTRANSFERASE DOMAIN-CONTAINING PROTEIN-RELATED"/>
    <property type="match status" value="1"/>
</dbReference>
<accession>A0ABW3Y2C3</accession>
<sequence>MEKLRKILSYFDIPKGAYQFEFISNGLINDTFLVKEGCESNYILQKINTSVFKNVNGLVKNIAIILSQLDHTAYEKVHLINTKTGKPILNWENEIWRLMNYIPDSHVYNTTNDVQIAFETGKILGLFHNLVKGLHPQELEITIQNFHNLTYRYAQFLEAYENASDTHLQEAYHEIDFVKNNISTLLSIDFDKIPLRICHNDTKLNNVLFSIDKKALCLIDLDTLMPGFFLYDFGDAIRTLVNPVTEDERDLSLIMFDKMMFSSFLKGLKKSGLKFTQTERESLHFGAILMPFLHGIRALTDYLEKNKYYKVAYANQNLDRCKSLFRFAELAVENTNFMKEEIQNRFEILEN</sequence>
<comment type="caution">
    <text evidence="2">The sequence shown here is derived from an EMBL/GenBank/DDBJ whole genome shotgun (WGS) entry which is preliminary data.</text>
</comment>
<dbReference type="InterPro" id="IPR050249">
    <property type="entry name" value="Pseudomonas-type_ThrB"/>
</dbReference>
<dbReference type="InterPro" id="IPR002575">
    <property type="entry name" value="Aminoglycoside_PTrfase"/>
</dbReference>
<feature type="domain" description="Aminoglycoside phosphotransferase" evidence="1">
    <location>
        <begin position="21"/>
        <end position="247"/>
    </location>
</feature>
<evidence type="ECO:0000259" key="1">
    <source>
        <dbReference type="Pfam" id="PF01636"/>
    </source>
</evidence>
<dbReference type="InterPro" id="IPR011009">
    <property type="entry name" value="Kinase-like_dom_sf"/>
</dbReference>
<keyword evidence="3" id="KW-1185">Reference proteome</keyword>
<proteinExistence type="predicted"/>
<dbReference type="SUPFAM" id="SSF56112">
    <property type="entry name" value="Protein kinase-like (PK-like)"/>
    <property type="match status" value="1"/>
</dbReference>
<dbReference type="Proteomes" id="UP001597201">
    <property type="component" value="Unassembled WGS sequence"/>
</dbReference>
<reference evidence="3" key="1">
    <citation type="journal article" date="2019" name="Int. J. Syst. Evol. Microbiol.">
        <title>The Global Catalogue of Microorganisms (GCM) 10K type strain sequencing project: providing services to taxonomists for standard genome sequencing and annotation.</title>
        <authorList>
            <consortium name="The Broad Institute Genomics Platform"/>
            <consortium name="The Broad Institute Genome Sequencing Center for Infectious Disease"/>
            <person name="Wu L."/>
            <person name="Ma J."/>
        </authorList>
    </citation>
    <scope>NUCLEOTIDE SEQUENCE [LARGE SCALE GENOMIC DNA]</scope>
    <source>
        <strain evidence="3">CCUG 61485</strain>
    </source>
</reference>
<dbReference type="PANTHER" id="PTHR21064:SF5">
    <property type="entry name" value="SLR1880 PROTEIN"/>
    <property type="match status" value="1"/>
</dbReference>
<organism evidence="2 3">
    <name type="scientific">Namhaeicola litoreus</name>
    <dbReference type="NCBI Taxonomy" id="1052145"/>
    <lineage>
        <taxon>Bacteria</taxon>
        <taxon>Pseudomonadati</taxon>
        <taxon>Bacteroidota</taxon>
        <taxon>Flavobacteriia</taxon>
        <taxon>Flavobacteriales</taxon>
        <taxon>Flavobacteriaceae</taxon>
        <taxon>Namhaeicola</taxon>
    </lineage>
</organism>
<name>A0ABW3Y2C3_9FLAO</name>